<evidence type="ECO:0000256" key="3">
    <source>
        <dbReference type="ARBA" id="ARBA00022679"/>
    </source>
</evidence>
<evidence type="ECO:0000256" key="5">
    <source>
        <dbReference type="ARBA" id="ARBA00022747"/>
    </source>
</evidence>
<dbReference type="GO" id="GO:0003677">
    <property type="term" value="F:DNA binding"/>
    <property type="evidence" value="ECO:0007669"/>
    <property type="project" value="UniProtKB-KW"/>
</dbReference>
<dbReference type="GO" id="GO:0032259">
    <property type="term" value="P:methylation"/>
    <property type="evidence" value="ECO:0007669"/>
    <property type="project" value="UniProtKB-KW"/>
</dbReference>
<dbReference type="InterPro" id="IPR029063">
    <property type="entry name" value="SAM-dependent_MTases_sf"/>
</dbReference>
<evidence type="ECO:0000256" key="2">
    <source>
        <dbReference type="ARBA" id="ARBA00022603"/>
    </source>
</evidence>
<keyword evidence="6" id="KW-0238">DNA-binding</keyword>
<evidence type="ECO:0000259" key="8">
    <source>
        <dbReference type="Pfam" id="PF07669"/>
    </source>
</evidence>
<dbReference type="PANTHER" id="PTHR33841:SF6">
    <property type="entry name" value="TYPE II METHYLTRANSFERASE M.HINDII"/>
    <property type="match status" value="1"/>
</dbReference>
<keyword evidence="2" id="KW-0489">Methyltransferase</keyword>
<sequence length="874" mass="99977">MNKEDYEILVRLTGPQGFSSETPKLLESFSRSFGWRPSYRIDDPASASFVNAHVMMEHGLQDAAVISFLRGSRFSDLSMENVKYLATVSYNNLVDWNIIVQNDEINIIYNRSTRLFPETRLLNIDNFEALKYDHFLRAISKRPNPNISALDDALIERISFWKRNISLKMGRVVDNRVLSNFFNTIFFIRSVEDYRRANGMAVESNLLEKAASSVSTGSTVKDVFMAAIAKLQGITAPDYLYDETLLSDLDAFPIMDALELFKDFYGNKLYKYDFSLIGKHALGKIYEKYVANLRVIETKMPTLFPMPPTEVANRELGAVYTPQYIANFFSRVLIDSHAPSDLPGLVTVDHACGSGIFPRSFLENANYTFNSLSNGLTPIAFENSWAIDIDYSATQATRLSLALLHLSINGSFPPTLNVINEDALDILNKMPDLRDTFDAVMSNPPYIPVEELGTEEKDKVVSALDNFYGGRQESYLAFMNIALRLLKPGGQAFFVVPHAFLLNENANLLRNHISEDFTIRYLIDLTKIKVFENVSTYVILLIIQKAKPTVEHSLIYAQVRDFPGHALEAILDGFEITDPNYSIYRVLQNQFKNSQWKPIPSSLYVIQAKIEQNSPLKNHITPKQGFNTGDDEVFIRLEKAVPASERVLYMKYMPDKKITRFVLPESTGELVFYPYLDEKEITFDSVSKYKNTYLHLSAQRENRLQKSRVNESNWWKPERPRQPKDIRVPKIVAPHLLLSPRFALDLSGEYAVKRSIYFIIKDRKKFDHEQEVRLLKFYCGIMNSEVFMWQLERNSQKYGSGYSLIEQKTLTDVYVPNIDNSDVILVDSMIKEIDQVIATGKESWDNRRNIDQLALLLYGLSSGDLDTLRGPSAY</sequence>
<dbReference type="GO" id="GO:0009307">
    <property type="term" value="P:DNA restriction-modification system"/>
    <property type="evidence" value="ECO:0007669"/>
    <property type="project" value="UniProtKB-KW"/>
</dbReference>
<dbReference type="RefSeq" id="WP_107137318.1">
    <property type="nucleotide sequence ID" value="NZ_PYSV01000004.1"/>
</dbReference>
<evidence type="ECO:0000313" key="9">
    <source>
        <dbReference type="EMBL" id="PTA68900.1"/>
    </source>
</evidence>
<dbReference type="Pfam" id="PF07669">
    <property type="entry name" value="Eco57I"/>
    <property type="match status" value="1"/>
</dbReference>
<dbReference type="OrthoDB" id="9814572at2"/>
<gene>
    <name evidence="9" type="ORF">C8263_06315</name>
</gene>
<dbReference type="CDD" id="cd02440">
    <property type="entry name" value="AdoMet_MTases"/>
    <property type="match status" value="1"/>
</dbReference>
<dbReference type="SUPFAM" id="SSF53335">
    <property type="entry name" value="S-adenosyl-L-methionine-dependent methyltransferases"/>
    <property type="match status" value="1"/>
</dbReference>
<organism evidence="9 10">
    <name type="scientific">Deinococcus arcticus</name>
    <dbReference type="NCBI Taxonomy" id="2136176"/>
    <lineage>
        <taxon>Bacteria</taxon>
        <taxon>Thermotogati</taxon>
        <taxon>Deinococcota</taxon>
        <taxon>Deinococci</taxon>
        <taxon>Deinococcales</taxon>
        <taxon>Deinococcaceae</taxon>
        <taxon>Deinococcus</taxon>
    </lineage>
</organism>
<dbReference type="EMBL" id="PYSV01000004">
    <property type="protein sequence ID" value="PTA68900.1"/>
    <property type="molecule type" value="Genomic_DNA"/>
</dbReference>
<keyword evidence="5" id="KW-0680">Restriction system</keyword>
<comment type="caution">
    <text evidence="9">The sequence shown here is derived from an EMBL/GenBank/DDBJ whole genome shotgun (WGS) entry which is preliminary data.</text>
</comment>
<evidence type="ECO:0000313" key="10">
    <source>
        <dbReference type="Proteomes" id="UP000240317"/>
    </source>
</evidence>
<evidence type="ECO:0000256" key="7">
    <source>
        <dbReference type="ARBA" id="ARBA00047942"/>
    </source>
</evidence>
<evidence type="ECO:0000256" key="4">
    <source>
        <dbReference type="ARBA" id="ARBA00022691"/>
    </source>
</evidence>
<reference evidence="9 10" key="1">
    <citation type="submission" date="2018-03" db="EMBL/GenBank/DDBJ databases">
        <title>Draft genome of Deinococcus sp. OD32.</title>
        <authorList>
            <person name="Wang X.-P."/>
            <person name="Du Z.-J."/>
        </authorList>
    </citation>
    <scope>NUCLEOTIDE SEQUENCE [LARGE SCALE GENOMIC DNA]</scope>
    <source>
        <strain evidence="9 10">OD32</strain>
    </source>
</reference>
<evidence type="ECO:0000256" key="6">
    <source>
        <dbReference type="ARBA" id="ARBA00023125"/>
    </source>
</evidence>
<protein>
    <recommendedName>
        <fullName evidence="1">site-specific DNA-methyltransferase (adenine-specific)</fullName>
        <ecNumber evidence="1">2.1.1.72</ecNumber>
    </recommendedName>
</protein>
<feature type="domain" description="Type II methyltransferase M.TaqI-like" evidence="8">
    <location>
        <begin position="383"/>
        <end position="531"/>
    </location>
</feature>
<dbReference type="PRINTS" id="PR00507">
    <property type="entry name" value="N12N6MTFRASE"/>
</dbReference>
<dbReference type="InterPro" id="IPR011639">
    <property type="entry name" value="MethylTrfase_TaqI-like_dom"/>
</dbReference>
<dbReference type="AlphaFoldDB" id="A0A2T3WAG5"/>
<keyword evidence="4" id="KW-0949">S-adenosyl-L-methionine</keyword>
<dbReference type="Gene3D" id="3.40.50.150">
    <property type="entry name" value="Vaccinia Virus protein VP39"/>
    <property type="match status" value="1"/>
</dbReference>
<accession>A0A2T3WAG5</accession>
<dbReference type="Proteomes" id="UP000240317">
    <property type="component" value="Unassembled WGS sequence"/>
</dbReference>
<proteinExistence type="predicted"/>
<dbReference type="InterPro" id="IPR050953">
    <property type="entry name" value="N4_N6_ade-DNA_methylase"/>
</dbReference>
<keyword evidence="3" id="KW-0808">Transferase</keyword>
<dbReference type="GO" id="GO:0009007">
    <property type="term" value="F:site-specific DNA-methyltransferase (adenine-specific) activity"/>
    <property type="evidence" value="ECO:0007669"/>
    <property type="project" value="UniProtKB-EC"/>
</dbReference>
<evidence type="ECO:0000256" key="1">
    <source>
        <dbReference type="ARBA" id="ARBA00011900"/>
    </source>
</evidence>
<dbReference type="EC" id="2.1.1.72" evidence="1"/>
<comment type="catalytic activity">
    <reaction evidence="7">
        <text>a 2'-deoxyadenosine in DNA + S-adenosyl-L-methionine = an N(6)-methyl-2'-deoxyadenosine in DNA + S-adenosyl-L-homocysteine + H(+)</text>
        <dbReference type="Rhea" id="RHEA:15197"/>
        <dbReference type="Rhea" id="RHEA-COMP:12418"/>
        <dbReference type="Rhea" id="RHEA-COMP:12419"/>
        <dbReference type="ChEBI" id="CHEBI:15378"/>
        <dbReference type="ChEBI" id="CHEBI:57856"/>
        <dbReference type="ChEBI" id="CHEBI:59789"/>
        <dbReference type="ChEBI" id="CHEBI:90615"/>
        <dbReference type="ChEBI" id="CHEBI:90616"/>
        <dbReference type="EC" id="2.1.1.72"/>
    </reaction>
</comment>
<name>A0A2T3WAG5_9DEIO</name>
<dbReference type="PANTHER" id="PTHR33841">
    <property type="entry name" value="DNA METHYLTRANSFERASE YEEA-RELATED"/>
    <property type="match status" value="1"/>
</dbReference>
<keyword evidence="10" id="KW-1185">Reference proteome</keyword>